<reference evidence="1 2" key="1">
    <citation type="submission" date="2018-11" db="EMBL/GenBank/DDBJ databases">
        <authorList>
            <consortium name="Pathogen Informatics"/>
        </authorList>
    </citation>
    <scope>NUCLEOTIDE SEQUENCE [LARGE SCALE GENOMIC DNA]</scope>
</reference>
<dbReference type="EMBL" id="UYRV01001836">
    <property type="protein sequence ID" value="VDK47604.1"/>
    <property type="molecule type" value="Genomic_DNA"/>
</dbReference>
<keyword evidence="2" id="KW-1185">Reference proteome</keyword>
<sequence length="224" mass="23883">MSQWIDDQNTVYGSAQCEYPCDQCTDLCICGMTCPMGFVCTGVVTEAGQCPVAGCPAGTMRASPGDVVVSSLTCDGDAQWVDEQNKVYTSAQCEESCTECTVLTNSGMDCPKGFLCEPATRREAQCSETYCATGMLTGNVARTPLGVLTCDVNSEWLDAQSASYTVAQCEIRQCPESYCETGLMTAGTGRTTVTSLSCNGAQQWEDSQSTVYTVAQCETCKPRS</sequence>
<proteinExistence type="predicted"/>
<dbReference type="AlphaFoldDB" id="A0A3P6RSI4"/>
<organism evidence="1 2">
    <name type="scientific">Cylicostephanus goldi</name>
    <name type="common">Nematode worm</name>
    <dbReference type="NCBI Taxonomy" id="71465"/>
    <lineage>
        <taxon>Eukaryota</taxon>
        <taxon>Metazoa</taxon>
        <taxon>Ecdysozoa</taxon>
        <taxon>Nematoda</taxon>
        <taxon>Chromadorea</taxon>
        <taxon>Rhabditida</taxon>
        <taxon>Rhabditina</taxon>
        <taxon>Rhabditomorpha</taxon>
        <taxon>Strongyloidea</taxon>
        <taxon>Strongylidae</taxon>
        <taxon>Cylicostephanus</taxon>
    </lineage>
</organism>
<accession>A0A3P6RSI4</accession>
<evidence type="ECO:0000313" key="2">
    <source>
        <dbReference type="Proteomes" id="UP000271889"/>
    </source>
</evidence>
<protein>
    <submittedName>
        <fullName evidence="1">Uncharacterized protein</fullName>
    </submittedName>
</protein>
<name>A0A3P6RSI4_CYLGO</name>
<dbReference type="Proteomes" id="UP000271889">
    <property type="component" value="Unassembled WGS sequence"/>
</dbReference>
<dbReference type="OrthoDB" id="5814528at2759"/>
<gene>
    <name evidence="1" type="ORF">CGOC_LOCUS1073</name>
</gene>
<evidence type="ECO:0000313" key="1">
    <source>
        <dbReference type="EMBL" id="VDK47604.1"/>
    </source>
</evidence>